<keyword evidence="2" id="KW-1185">Reference proteome</keyword>
<dbReference type="Proteomes" id="UP000001017">
    <property type="component" value="Chromosome"/>
</dbReference>
<dbReference type="PaxDb" id="273116-14324945"/>
<protein>
    <submittedName>
        <fullName evidence="1">TVG0736303 protein</fullName>
    </submittedName>
</protein>
<dbReference type="KEGG" id="tvo:TVG0736303"/>
<name>Q97AT0_THEVO</name>
<dbReference type="AlphaFoldDB" id="Q97AT0"/>
<reference evidence="1 2" key="1">
    <citation type="journal article" date="1999" name="Proc. Jpn. Acad.">
        <title>Determination of the complete genomic DNA sequence of Thermoplasma volvanium GSS1.</title>
        <authorList>
            <person name="Kawashima T."/>
            <person name="Yamamoto Y."/>
            <person name="Aramaki H."/>
            <person name="Nunoshiba T."/>
            <person name="Kawamoto T."/>
            <person name="Watanabe K."/>
            <person name="Yamazaki M."/>
            <person name="Kanehori K."/>
            <person name="Amano N."/>
            <person name="Ohya Y."/>
            <person name="Makino K."/>
            <person name="Suzuki M."/>
        </authorList>
    </citation>
    <scope>NUCLEOTIDE SEQUENCE [LARGE SCALE GENOMIC DNA]</scope>
    <source>
        <strain evidence="2">ATCC 51530 / DSM 4299 / JCM 9571 / NBRC 15438 / GSS1</strain>
    </source>
</reference>
<dbReference type="EMBL" id="BA000011">
    <property type="protein sequence ID" value="BAB59871.1"/>
    <property type="molecule type" value="Genomic_DNA"/>
</dbReference>
<gene>
    <name evidence="1" type="ORF">TVG0736303</name>
</gene>
<accession>Q97AT0</accession>
<evidence type="ECO:0000313" key="1">
    <source>
        <dbReference type="EMBL" id="BAB59871.1"/>
    </source>
</evidence>
<proteinExistence type="predicted"/>
<evidence type="ECO:0000313" key="2">
    <source>
        <dbReference type="Proteomes" id="UP000001017"/>
    </source>
</evidence>
<organism evidence="1 2">
    <name type="scientific">Thermoplasma volcanium (strain ATCC 51530 / DSM 4299 / JCM 9571 / NBRC 15438 / GSS1)</name>
    <dbReference type="NCBI Taxonomy" id="273116"/>
    <lineage>
        <taxon>Archaea</taxon>
        <taxon>Methanobacteriati</taxon>
        <taxon>Thermoplasmatota</taxon>
        <taxon>Thermoplasmata</taxon>
        <taxon>Thermoplasmatales</taxon>
        <taxon>Thermoplasmataceae</taxon>
        <taxon>Thermoplasma</taxon>
    </lineage>
</organism>
<sequence>MFDGELHVGIRRKKSDIINIKKMITVIVKKRHNFVNKVPIYDDLLLNASLFTSKYNINGKLFNISRQRA</sequence>
<dbReference type="HOGENOM" id="CLU_2766325_0_0_2"/>
<reference evidence="1 2" key="2">
    <citation type="journal article" date="2000" name="Proc. Natl. Acad. Sci. U.S.A.">
        <title>Archaeal adaptation to higher temperatures revealed by genomic sequence of Thermoplasma volcanium.</title>
        <authorList>
            <person name="Kawashima T."/>
            <person name="Amano N."/>
            <person name="Koike H."/>
            <person name="Makino S."/>
            <person name="Higuchi S."/>
            <person name="Kawashima-Ohya Y."/>
            <person name="Watanabe K."/>
            <person name="Yamazaki M."/>
            <person name="Kanehori K."/>
            <person name="Kawamoto T."/>
            <person name="Nunoshiba T."/>
            <person name="Yamamoto Y."/>
            <person name="Aramaki H."/>
            <person name="Makino K."/>
            <person name="Suzuki M."/>
        </authorList>
    </citation>
    <scope>NUCLEOTIDE SEQUENCE [LARGE SCALE GENOMIC DNA]</scope>
    <source>
        <strain evidence="2">ATCC 51530 / DSM 4299 / JCM 9571 / NBRC 15438 / GSS1</strain>
    </source>
</reference>